<dbReference type="RefSeq" id="WP_123063861.1">
    <property type="nucleotide sequence ID" value="NZ_RIAS01000004.1"/>
</dbReference>
<dbReference type="InterPro" id="IPR010310">
    <property type="entry name" value="T7SS_ESAT-6-like"/>
</dbReference>
<dbReference type="OrthoDB" id="2590837at2"/>
<dbReference type="Gene3D" id="1.10.287.850">
    <property type="entry name" value="HP0062-like domain"/>
    <property type="match status" value="1"/>
</dbReference>
<dbReference type="Proteomes" id="UP000323664">
    <property type="component" value="Unassembled WGS sequence"/>
</dbReference>
<feature type="domain" description="Bacterial EndoU nuclease" evidence="2">
    <location>
        <begin position="275"/>
        <end position="403"/>
    </location>
</feature>
<evidence type="ECO:0000259" key="2">
    <source>
        <dbReference type="Pfam" id="PF14436"/>
    </source>
</evidence>
<name>A0A5M9WQT0_PAEAM</name>
<accession>A0A5M9WQT0</accession>
<feature type="region of interest" description="Disordered" evidence="1">
    <location>
        <begin position="279"/>
        <end position="298"/>
    </location>
</feature>
<dbReference type="NCBIfam" id="TIGR03930">
    <property type="entry name" value="WXG100_ESAT6"/>
    <property type="match status" value="1"/>
</dbReference>
<reference evidence="3 4" key="1">
    <citation type="journal article" date="2019" name="J. Ind. Microbiol. Biotechnol.">
        <title>Paenibacillus amylolyticus 27C64 has a diverse set of carbohydrate-active enzymes and complete pectin deconstruction system.</title>
        <authorList>
            <person name="Keggi C."/>
            <person name="Doran-Peterson J."/>
        </authorList>
    </citation>
    <scope>NUCLEOTIDE SEQUENCE [LARGE SCALE GENOMIC DNA]</scope>
    <source>
        <strain evidence="3 4">27C64</strain>
    </source>
</reference>
<dbReference type="Pfam" id="PF06013">
    <property type="entry name" value="WXG100"/>
    <property type="match status" value="1"/>
</dbReference>
<proteinExistence type="predicted"/>
<protein>
    <submittedName>
        <fullName evidence="3">WXG100 family type VII secretion target</fullName>
    </submittedName>
</protein>
<comment type="caution">
    <text evidence="3">The sequence shown here is derived from an EMBL/GenBank/DDBJ whole genome shotgun (WGS) entry which is preliminary data.</text>
</comment>
<dbReference type="InterPro" id="IPR029501">
    <property type="entry name" value="EndoU_bac"/>
</dbReference>
<dbReference type="AlphaFoldDB" id="A0A5M9WQT0"/>
<dbReference type="EMBL" id="RIAS01000004">
    <property type="protein sequence ID" value="KAA8783984.1"/>
    <property type="molecule type" value="Genomic_DNA"/>
</dbReference>
<feature type="region of interest" description="Disordered" evidence="1">
    <location>
        <begin position="244"/>
        <end position="267"/>
    </location>
</feature>
<dbReference type="SUPFAM" id="SSF140453">
    <property type="entry name" value="EsxAB dimer-like"/>
    <property type="match status" value="1"/>
</dbReference>
<dbReference type="Pfam" id="PF14436">
    <property type="entry name" value="EndoU_bacteria"/>
    <property type="match status" value="1"/>
</dbReference>
<organism evidence="3 4">
    <name type="scientific">Paenibacillus amylolyticus</name>
    <dbReference type="NCBI Taxonomy" id="1451"/>
    <lineage>
        <taxon>Bacteria</taxon>
        <taxon>Bacillati</taxon>
        <taxon>Bacillota</taxon>
        <taxon>Bacilli</taxon>
        <taxon>Bacillales</taxon>
        <taxon>Paenibacillaceae</taxon>
        <taxon>Paenibacillus</taxon>
    </lineage>
</organism>
<evidence type="ECO:0000256" key="1">
    <source>
        <dbReference type="SAM" id="MobiDB-lite"/>
    </source>
</evidence>
<sequence>MSTIKVTPEQLHHVSNQVDQARQQLEHIQDNLSRQIMFLQAVWLGVTQERFYGDFARSRPVLQKALESMLYTSKELTDIATRFEQADAEKGSLGGVIGAVGAVSMVKSSGSDAGSEDKGYRMAQVNMYGRLMWMPVNENGVPDQASLQAYQKDQGHVDINRMQAGHAEDPGEDLDALQIEAFENGVHPFTGEPVNDRYAQMMVTSLKFSQIFMAFQMVRGSMPGRKGPFRLPSSHPAVAKLKKNLEDHKARKENKSDARSTGGNSVDLKVSPKVIEHSSKGDFTVNPKNGKISKMRGGGHGQSNIDFLRTNGFEYNIEKTYPNGVRVGNVPEHKTPAKREGSNQAWFPKNWSESDIVEAGKSVVDIPQNASKPDGVVIYGEYKGVRVGVIKTNGEIGTIFPDAEKQP</sequence>
<evidence type="ECO:0000313" key="4">
    <source>
        <dbReference type="Proteomes" id="UP000323664"/>
    </source>
</evidence>
<dbReference type="GO" id="GO:0004519">
    <property type="term" value="F:endonuclease activity"/>
    <property type="evidence" value="ECO:0007669"/>
    <property type="project" value="InterPro"/>
</dbReference>
<evidence type="ECO:0000313" key="3">
    <source>
        <dbReference type="EMBL" id="KAA8783984.1"/>
    </source>
</evidence>
<dbReference type="InterPro" id="IPR036689">
    <property type="entry name" value="ESAT-6-like_sf"/>
</dbReference>
<feature type="compositionally biased region" description="Basic and acidic residues" evidence="1">
    <location>
        <begin position="244"/>
        <end position="258"/>
    </location>
</feature>
<gene>
    <name evidence="3" type="ORF">EC604_09005</name>
</gene>